<sequence>MLAYGEPNAEENWQRLRIAWPDARLITGVAGIQAGYRACAQQATAPYFFVIDGDNYLLDAGIFRSRLRPRSNELLMWCARNPINGLAYGHGGIKLFPTDLMRRPEPARDIDISTSVAARSRLIRRLASEHRFATDAFRTWTTAFRESVKLARDAARGHQASAAGALLAVWCSKGAEHPLGDYCMAGADAGRAHVALHGADGPALGQINDRVWLRQRFNADFPGEALVAD</sequence>
<name>A0A4R6WPA6_9PROT</name>
<protein>
    <recommendedName>
        <fullName evidence="3">Glycosyl transferase family 2</fullName>
    </recommendedName>
</protein>
<evidence type="ECO:0000313" key="1">
    <source>
        <dbReference type="EMBL" id="TDQ83024.1"/>
    </source>
</evidence>
<dbReference type="Proteomes" id="UP000295783">
    <property type="component" value="Unassembled WGS sequence"/>
</dbReference>
<evidence type="ECO:0008006" key="3">
    <source>
        <dbReference type="Google" id="ProtNLM"/>
    </source>
</evidence>
<evidence type="ECO:0000313" key="2">
    <source>
        <dbReference type="Proteomes" id="UP000295783"/>
    </source>
</evidence>
<reference evidence="1 2" key="1">
    <citation type="submission" date="2019-03" db="EMBL/GenBank/DDBJ databases">
        <title>Genomic Encyclopedia of Type Strains, Phase III (KMG-III): the genomes of soil and plant-associated and newly described type strains.</title>
        <authorList>
            <person name="Whitman W."/>
        </authorList>
    </citation>
    <scope>NUCLEOTIDE SEQUENCE [LARGE SCALE GENOMIC DNA]</scope>
    <source>
        <strain evidence="1 2">CGMCC 1.7660</strain>
    </source>
</reference>
<comment type="caution">
    <text evidence="1">The sequence shown here is derived from an EMBL/GenBank/DDBJ whole genome shotgun (WGS) entry which is preliminary data.</text>
</comment>
<proteinExistence type="predicted"/>
<dbReference type="EMBL" id="SNYW01000007">
    <property type="protein sequence ID" value="TDQ83024.1"/>
    <property type="molecule type" value="Genomic_DNA"/>
</dbReference>
<gene>
    <name evidence="1" type="ORF">A8950_1306</name>
</gene>
<keyword evidence="2" id="KW-1185">Reference proteome</keyword>
<dbReference type="AlphaFoldDB" id="A0A4R6WPA6"/>
<accession>A0A4R6WPA6</accession>
<organism evidence="1 2">
    <name type="scientific">Dongia mobilis</name>
    <dbReference type="NCBI Taxonomy" id="578943"/>
    <lineage>
        <taxon>Bacteria</taxon>
        <taxon>Pseudomonadati</taxon>
        <taxon>Pseudomonadota</taxon>
        <taxon>Alphaproteobacteria</taxon>
        <taxon>Rhodospirillales</taxon>
        <taxon>Dongiaceae</taxon>
        <taxon>Dongia</taxon>
    </lineage>
</organism>